<evidence type="ECO:0000256" key="6">
    <source>
        <dbReference type="ARBA" id="ARBA00022833"/>
    </source>
</evidence>
<keyword evidence="9" id="KW-1185">Reference proteome</keyword>
<comment type="similarity">
    <text evidence="2">Belongs to the krueppel C2H2-type zinc-finger protein family.</text>
</comment>
<dbReference type="FunFam" id="3.30.160.60:FF:001049">
    <property type="entry name" value="zinc finger protein 319"/>
    <property type="match status" value="1"/>
</dbReference>
<dbReference type="InterPro" id="IPR013087">
    <property type="entry name" value="Znf_C2H2_type"/>
</dbReference>
<evidence type="ECO:0000256" key="2">
    <source>
        <dbReference type="ARBA" id="ARBA00006991"/>
    </source>
</evidence>
<accession>A0A6S7IRI8</accession>
<dbReference type="GO" id="GO:0003700">
    <property type="term" value="F:DNA-binding transcription factor activity"/>
    <property type="evidence" value="ECO:0007669"/>
    <property type="project" value="TreeGrafter"/>
</dbReference>
<dbReference type="InterPro" id="IPR036236">
    <property type="entry name" value="Znf_C2H2_sf"/>
</dbReference>
<evidence type="ECO:0000256" key="3">
    <source>
        <dbReference type="ARBA" id="ARBA00022723"/>
    </source>
</evidence>
<evidence type="ECO:0000256" key="7">
    <source>
        <dbReference type="ARBA" id="ARBA00023242"/>
    </source>
</evidence>
<organism evidence="8 9">
    <name type="scientific">Paramuricea clavata</name>
    <name type="common">Red gorgonian</name>
    <name type="synonym">Violescent sea-whip</name>
    <dbReference type="NCBI Taxonomy" id="317549"/>
    <lineage>
        <taxon>Eukaryota</taxon>
        <taxon>Metazoa</taxon>
        <taxon>Cnidaria</taxon>
        <taxon>Anthozoa</taxon>
        <taxon>Octocorallia</taxon>
        <taxon>Malacalcyonacea</taxon>
        <taxon>Plexauridae</taxon>
        <taxon>Paramuricea</taxon>
    </lineage>
</organism>
<dbReference type="GO" id="GO:0006357">
    <property type="term" value="P:regulation of transcription by RNA polymerase II"/>
    <property type="evidence" value="ECO:0007669"/>
    <property type="project" value="TreeGrafter"/>
</dbReference>
<evidence type="ECO:0000313" key="9">
    <source>
        <dbReference type="Proteomes" id="UP001152795"/>
    </source>
</evidence>
<comment type="subcellular location">
    <subcellularLocation>
        <location evidence="1">Nucleus</location>
    </subcellularLocation>
</comment>
<dbReference type="PANTHER" id="PTHR24390">
    <property type="entry name" value="ZINC FINGER PROTEIN"/>
    <property type="match status" value="1"/>
</dbReference>
<keyword evidence="4" id="KW-0677">Repeat</keyword>
<dbReference type="EMBL" id="CACRXK020011692">
    <property type="protein sequence ID" value="CAB4021895.1"/>
    <property type="molecule type" value="Genomic_DNA"/>
</dbReference>
<dbReference type="SUPFAM" id="SSF57667">
    <property type="entry name" value="beta-beta-alpha zinc fingers"/>
    <property type="match status" value="3"/>
</dbReference>
<dbReference type="Gene3D" id="3.30.160.60">
    <property type="entry name" value="Classic Zinc Finger"/>
    <property type="match status" value="7"/>
</dbReference>
<dbReference type="PANTHER" id="PTHR24390:SF237">
    <property type="entry name" value="FI23536P1-RELATED"/>
    <property type="match status" value="1"/>
</dbReference>
<reference evidence="8" key="1">
    <citation type="submission" date="2020-04" db="EMBL/GenBank/DDBJ databases">
        <authorList>
            <person name="Alioto T."/>
            <person name="Alioto T."/>
            <person name="Gomez Garrido J."/>
        </authorList>
    </citation>
    <scope>NUCLEOTIDE SEQUENCE</scope>
    <source>
        <strain evidence="8">A484AB</strain>
    </source>
</reference>
<evidence type="ECO:0000313" key="8">
    <source>
        <dbReference type="EMBL" id="CAB4021895.1"/>
    </source>
</evidence>
<dbReference type="FunFam" id="3.30.160.60:FF:001498">
    <property type="entry name" value="Zinc finger protein 404"/>
    <property type="match status" value="1"/>
</dbReference>
<gene>
    <name evidence="8" type="ORF">PACLA_8A085541</name>
</gene>
<protein>
    <submittedName>
        <fullName evidence="8">Zinc finger 271-like</fullName>
    </submittedName>
</protein>
<dbReference type="GO" id="GO:0005634">
    <property type="term" value="C:nucleus"/>
    <property type="evidence" value="ECO:0007669"/>
    <property type="project" value="UniProtKB-SubCell"/>
</dbReference>
<dbReference type="OrthoDB" id="427030at2759"/>
<keyword evidence="7" id="KW-0539">Nucleus</keyword>
<keyword evidence="3" id="KW-0479">Metal-binding</keyword>
<evidence type="ECO:0000256" key="1">
    <source>
        <dbReference type="ARBA" id="ARBA00004123"/>
    </source>
</evidence>
<proteinExistence type="inferred from homology"/>
<dbReference type="FunFam" id="3.30.160.60:FF:000557">
    <property type="entry name" value="zinc finger and SCAN domain-containing protein 29"/>
    <property type="match status" value="1"/>
</dbReference>
<keyword evidence="5" id="KW-0863">Zinc-finger</keyword>
<dbReference type="PROSITE" id="PS50157">
    <property type="entry name" value="ZINC_FINGER_C2H2_2"/>
    <property type="match status" value="7"/>
</dbReference>
<dbReference type="GO" id="GO:0000978">
    <property type="term" value="F:RNA polymerase II cis-regulatory region sequence-specific DNA binding"/>
    <property type="evidence" value="ECO:0007669"/>
    <property type="project" value="TreeGrafter"/>
</dbReference>
<dbReference type="SMART" id="SM00355">
    <property type="entry name" value="ZnF_C2H2"/>
    <property type="match status" value="7"/>
</dbReference>
<dbReference type="Proteomes" id="UP001152795">
    <property type="component" value="Unassembled WGS sequence"/>
</dbReference>
<name>A0A6S7IRI8_PARCT</name>
<sequence length="270" mass="31427">MNLMFATNDFYDHVHMLAVHKRTHTGEKPYECDVCNKRFSQSSHLTNHKRTHTGDKPYECDVCNERFSHPSHFAVHKRIHTGEKPYECDICKKRFSQSSTLGRHKSTHTRDKPYKCDICNKRFSESHKLTQHKISAHKRSQSFECDNSCKKTVTQRKSLKRHWRSHLRDGLLLCHTCGKEIIQGQGHANNILSDDQFDCDKCNKLFPDIERLSQHKAKDHGTSYQCDLCKELEAREPTGIGYICCVCDAEFEIATELEDHMSMHDNVLPH</sequence>
<evidence type="ECO:0000256" key="5">
    <source>
        <dbReference type="ARBA" id="ARBA00022771"/>
    </source>
</evidence>
<keyword evidence="6" id="KW-0862">Zinc</keyword>
<dbReference type="AlphaFoldDB" id="A0A6S7IRI8"/>
<evidence type="ECO:0000256" key="4">
    <source>
        <dbReference type="ARBA" id="ARBA00022737"/>
    </source>
</evidence>
<dbReference type="PROSITE" id="PS00028">
    <property type="entry name" value="ZINC_FINGER_C2H2_1"/>
    <property type="match status" value="7"/>
</dbReference>
<comment type="caution">
    <text evidence="8">The sequence shown here is derived from an EMBL/GenBank/DDBJ whole genome shotgun (WGS) entry which is preliminary data.</text>
</comment>
<dbReference type="GO" id="GO:0008270">
    <property type="term" value="F:zinc ion binding"/>
    <property type="evidence" value="ECO:0007669"/>
    <property type="project" value="UniProtKB-KW"/>
</dbReference>
<dbReference type="FunFam" id="3.30.160.60:FF:002343">
    <property type="entry name" value="Zinc finger protein 33A"/>
    <property type="match status" value="1"/>
</dbReference>
<dbReference type="Pfam" id="PF00096">
    <property type="entry name" value="zf-C2H2"/>
    <property type="match status" value="5"/>
</dbReference>